<dbReference type="SUPFAM" id="SSF46785">
    <property type="entry name" value="Winged helix' DNA-binding domain"/>
    <property type="match status" value="1"/>
</dbReference>
<dbReference type="SMART" id="SM00843">
    <property type="entry name" value="Ftsk_gamma"/>
    <property type="match status" value="1"/>
</dbReference>
<dbReference type="InterPro" id="IPR027417">
    <property type="entry name" value="P-loop_NTPase"/>
</dbReference>
<keyword evidence="9 15" id="KW-1133">Transmembrane helix</keyword>
<dbReference type="SUPFAM" id="SSF52540">
    <property type="entry name" value="P-loop containing nucleoside triphosphate hydrolases"/>
    <property type="match status" value="1"/>
</dbReference>
<dbReference type="AlphaFoldDB" id="A0A6L5XAI4"/>
<feature type="transmembrane region" description="Helical" evidence="15">
    <location>
        <begin position="55"/>
        <end position="79"/>
    </location>
</feature>
<dbReference type="Pfam" id="PF01580">
    <property type="entry name" value="FtsK_SpoIIIE"/>
    <property type="match status" value="1"/>
</dbReference>
<comment type="caution">
    <text evidence="17">The sequence shown here is derived from an EMBL/GenBank/DDBJ whole genome shotgun (WGS) entry which is preliminary data.</text>
</comment>
<dbReference type="Pfam" id="PF17854">
    <property type="entry name" value="FtsK_alpha"/>
    <property type="match status" value="1"/>
</dbReference>
<dbReference type="InterPro" id="IPR002543">
    <property type="entry name" value="FtsK_dom"/>
</dbReference>
<keyword evidence="3" id="KW-1003">Cell membrane</keyword>
<dbReference type="GO" id="GO:0005886">
    <property type="term" value="C:plasma membrane"/>
    <property type="evidence" value="ECO:0007669"/>
    <property type="project" value="UniProtKB-SubCell"/>
</dbReference>
<dbReference type="InterPro" id="IPR041027">
    <property type="entry name" value="FtsK_alpha"/>
</dbReference>
<sequence length="859" mass="94829">MAKDTSSTYFNPDISSVKESVAYKKEEEAKKRAQEEKLTRWQRVGRFFANGRTRFAIGTILLLAGVYLLIAFLSFVLGAGDADQNQEMYYSTVQNARQLGSIHNVVGAMGATLSETLVRQGFGLAAFIIVIWCVTLAVRFFKPGRKIFFFSFTLITIFSLFTMSLILGACFYYYSPFSFPIGGEFGKYANVFIVGLMGYPGLIGVNFVLGLIWVLLCYETLRAIYNSVKRRIPHRRHFNGDEVDDGHEKPVVTSNFPGDVVKTPDSPASPATPPAPPVNTAPFTPAAPASGPFVTLNDKKPKPKKSRGVPAVAHDSGSASGRGVKMANIPMADNGKSRGEENLNDPTGEYRHYFFPPLDLLADIKMKTDSVDVEEQEDNKRRITETLGNYGIQIKHIDVHVGPTVTLFEIVPEDGVRISKIRGLEDDIAMSLAALGIRIIAPMPGRGTIGIEVPNRDPQIVPIREVLGSKKFKETRAKLPMALGCTVSNEVFVADLAKMPHLLVAGATGKGKSVGLNTIIASLLYKKGPSELKLILIDPKRVEFSIYADLEKYYFARVPGEDRCIVTDTSKVVKTLNCLVQEMENRYMVLEEVGERKVEDYNKRWRNGLRNEVDADGNHRYRFMPYIVCIIDEFSDMIMTAGKEVETPIVRIAQKARAVGIHMIIATQRPSAKVITGLIKGNFPGRMAFAVSQNIDSRIILDRGGAEHLIGRGDMLFSVDGEITRLQCPFIDTPEITNICEYIKEQEDNDLDVNHEEPYVLPEYVAPASEADGGEGGGSAASLNDRDPLFEEIARWVVQGDTASTSSVQRRYSIGYNRAGRIMDQLEAAGIVGPATGGKPRKVLLTPMDVDQTLFNSLH</sequence>
<proteinExistence type="inferred from homology"/>
<dbReference type="Gene3D" id="1.10.10.10">
    <property type="entry name" value="Winged helix-like DNA-binding domain superfamily/Winged helix DNA-binding domain"/>
    <property type="match status" value="1"/>
</dbReference>
<dbReference type="Gene3D" id="3.30.980.40">
    <property type="match status" value="1"/>
</dbReference>
<comment type="subcellular location">
    <subcellularLocation>
        <location evidence="1">Cell membrane</location>
        <topology evidence="1">Multi-pass membrane protein</topology>
    </subcellularLocation>
</comment>
<evidence type="ECO:0000256" key="2">
    <source>
        <dbReference type="ARBA" id="ARBA00006474"/>
    </source>
</evidence>
<feature type="region of interest" description="Disordered" evidence="14">
    <location>
        <begin position="237"/>
        <end position="342"/>
    </location>
</feature>
<evidence type="ECO:0000256" key="1">
    <source>
        <dbReference type="ARBA" id="ARBA00004651"/>
    </source>
</evidence>
<evidence type="ECO:0000256" key="6">
    <source>
        <dbReference type="ARBA" id="ARBA00022741"/>
    </source>
</evidence>
<feature type="transmembrane region" description="Helical" evidence="15">
    <location>
        <begin position="194"/>
        <end position="221"/>
    </location>
</feature>
<evidence type="ECO:0000256" key="4">
    <source>
        <dbReference type="ARBA" id="ARBA00022618"/>
    </source>
</evidence>
<feature type="domain" description="FtsK" evidence="16">
    <location>
        <begin position="488"/>
        <end position="698"/>
    </location>
</feature>
<evidence type="ECO:0000256" key="7">
    <source>
        <dbReference type="ARBA" id="ARBA00022829"/>
    </source>
</evidence>
<evidence type="ECO:0000256" key="15">
    <source>
        <dbReference type="SAM" id="Phobius"/>
    </source>
</evidence>
<organism evidence="17 18">
    <name type="scientific">Sodaliphilus pleomorphus</name>
    <dbReference type="NCBI Taxonomy" id="2606626"/>
    <lineage>
        <taxon>Bacteria</taxon>
        <taxon>Pseudomonadati</taxon>
        <taxon>Bacteroidota</taxon>
        <taxon>Bacteroidia</taxon>
        <taxon>Bacteroidales</taxon>
        <taxon>Muribaculaceae</taxon>
        <taxon>Sodaliphilus</taxon>
    </lineage>
</organism>
<evidence type="ECO:0000259" key="16">
    <source>
        <dbReference type="PROSITE" id="PS50901"/>
    </source>
</evidence>
<protein>
    <submittedName>
        <fullName evidence="17">DNA translocase FtsK</fullName>
    </submittedName>
</protein>
<keyword evidence="12" id="KW-0131">Cell cycle</keyword>
<dbReference type="InterPro" id="IPR036388">
    <property type="entry name" value="WH-like_DNA-bd_sf"/>
</dbReference>
<keyword evidence="6 13" id="KW-0547">Nucleotide-binding</keyword>
<dbReference type="InterPro" id="IPR025199">
    <property type="entry name" value="FtsK_4TM"/>
</dbReference>
<dbReference type="Gene3D" id="3.40.50.300">
    <property type="entry name" value="P-loop containing nucleotide triphosphate hydrolases"/>
    <property type="match status" value="1"/>
</dbReference>
<feature type="compositionally biased region" description="Low complexity" evidence="14">
    <location>
        <begin position="280"/>
        <end position="292"/>
    </location>
</feature>
<evidence type="ECO:0000256" key="13">
    <source>
        <dbReference type="PROSITE-ProRule" id="PRU00289"/>
    </source>
</evidence>
<feature type="binding site" evidence="13">
    <location>
        <begin position="506"/>
        <end position="513"/>
    </location>
    <ligand>
        <name>ATP</name>
        <dbReference type="ChEBI" id="CHEBI:30616"/>
    </ligand>
</feature>
<keyword evidence="5 15" id="KW-0812">Transmembrane</keyword>
<dbReference type="GO" id="GO:0005524">
    <property type="term" value="F:ATP binding"/>
    <property type="evidence" value="ECO:0007669"/>
    <property type="project" value="UniProtKB-UniRule"/>
</dbReference>
<dbReference type="EMBL" id="VULT01000008">
    <property type="protein sequence ID" value="MSS17390.1"/>
    <property type="molecule type" value="Genomic_DNA"/>
</dbReference>
<evidence type="ECO:0000256" key="14">
    <source>
        <dbReference type="SAM" id="MobiDB-lite"/>
    </source>
</evidence>
<dbReference type="PROSITE" id="PS50901">
    <property type="entry name" value="FTSK"/>
    <property type="match status" value="1"/>
</dbReference>
<feature type="transmembrane region" description="Helical" evidence="15">
    <location>
        <begin position="148"/>
        <end position="174"/>
    </location>
</feature>
<dbReference type="InterPro" id="IPR036390">
    <property type="entry name" value="WH_DNA-bd_sf"/>
</dbReference>
<dbReference type="Pfam" id="PF13491">
    <property type="entry name" value="FtsK_4TM"/>
    <property type="match status" value="1"/>
</dbReference>
<name>A0A6L5XAI4_9BACT</name>
<dbReference type="PANTHER" id="PTHR22683:SF41">
    <property type="entry name" value="DNA TRANSLOCASE FTSK"/>
    <property type="match status" value="1"/>
</dbReference>
<comment type="similarity">
    <text evidence="2">Belongs to the FtsK/SpoIIIE/SftA family.</text>
</comment>
<reference evidence="17 18" key="1">
    <citation type="submission" date="2019-08" db="EMBL/GenBank/DDBJ databases">
        <title>In-depth cultivation of the pig gut microbiome towards novel bacterial diversity and tailored functional studies.</title>
        <authorList>
            <person name="Wylensek D."/>
            <person name="Hitch T.C.A."/>
            <person name="Clavel T."/>
        </authorList>
    </citation>
    <scope>NUCLEOTIDE SEQUENCE [LARGE SCALE GENOMIC DNA]</scope>
    <source>
        <strain evidence="17 18">Oil-RF-744-WCA-WT-10</strain>
    </source>
</reference>
<keyword evidence="11 15" id="KW-0472">Membrane</keyword>
<evidence type="ECO:0000256" key="10">
    <source>
        <dbReference type="ARBA" id="ARBA00023125"/>
    </source>
</evidence>
<dbReference type="GO" id="GO:0051301">
    <property type="term" value="P:cell division"/>
    <property type="evidence" value="ECO:0007669"/>
    <property type="project" value="UniProtKB-KW"/>
</dbReference>
<keyword evidence="10" id="KW-0238">DNA-binding</keyword>
<keyword evidence="7" id="KW-0159">Chromosome partition</keyword>
<dbReference type="GO" id="GO:0007059">
    <property type="term" value="P:chromosome segregation"/>
    <property type="evidence" value="ECO:0007669"/>
    <property type="project" value="UniProtKB-KW"/>
</dbReference>
<dbReference type="PANTHER" id="PTHR22683">
    <property type="entry name" value="SPORULATION PROTEIN RELATED"/>
    <property type="match status" value="1"/>
</dbReference>
<dbReference type="GO" id="GO:0003677">
    <property type="term" value="F:DNA binding"/>
    <property type="evidence" value="ECO:0007669"/>
    <property type="project" value="UniProtKB-KW"/>
</dbReference>
<evidence type="ECO:0000313" key="17">
    <source>
        <dbReference type="EMBL" id="MSS17390.1"/>
    </source>
</evidence>
<evidence type="ECO:0000256" key="5">
    <source>
        <dbReference type="ARBA" id="ARBA00022692"/>
    </source>
</evidence>
<feature type="transmembrane region" description="Helical" evidence="15">
    <location>
        <begin position="122"/>
        <end position="141"/>
    </location>
</feature>
<accession>A0A6L5XAI4</accession>
<gene>
    <name evidence="17" type="ORF">FYJ29_06405</name>
</gene>
<keyword evidence="18" id="KW-1185">Reference proteome</keyword>
<dbReference type="RefSeq" id="WP_154326712.1">
    <property type="nucleotide sequence ID" value="NZ_CP045696.1"/>
</dbReference>
<evidence type="ECO:0000256" key="3">
    <source>
        <dbReference type="ARBA" id="ARBA00022475"/>
    </source>
</evidence>
<evidence type="ECO:0000256" key="8">
    <source>
        <dbReference type="ARBA" id="ARBA00022840"/>
    </source>
</evidence>
<keyword evidence="8 13" id="KW-0067">ATP-binding</keyword>
<evidence type="ECO:0000313" key="18">
    <source>
        <dbReference type="Proteomes" id="UP000483362"/>
    </source>
</evidence>
<evidence type="ECO:0000256" key="11">
    <source>
        <dbReference type="ARBA" id="ARBA00023136"/>
    </source>
</evidence>
<dbReference type="Proteomes" id="UP000483362">
    <property type="component" value="Unassembled WGS sequence"/>
</dbReference>
<keyword evidence="4" id="KW-0132">Cell division</keyword>
<dbReference type="InterPro" id="IPR050206">
    <property type="entry name" value="FtsK/SpoIIIE/SftA"/>
</dbReference>
<feature type="compositionally biased region" description="Pro residues" evidence="14">
    <location>
        <begin position="270"/>
        <end position="279"/>
    </location>
</feature>
<evidence type="ECO:0000256" key="12">
    <source>
        <dbReference type="ARBA" id="ARBA00023306"/>
    </source>
</evidence>
<dbReference type="Pfam" id="PF09397">
    <property type="entry name" value="FtsK_gamma"/>
    <property type="match status" value="1"/>
</dbReference>
<evidence type="ECO:0000256" key="9">
    <source>
        <dbReference type="ARBA" id="ARBA00022989"/>
    </source>
</evidence>
<dbReference type="InterPro" id="IPR018541">
    <property type="entry name" value="Ftsk_gamma"/>
</dbReference>